<feature type="disulfide bond" evidence="9">
    <location>
        <begin position="1149"/>
        <end position="1159"/>
    </location>
</feature>
<feature type="compositionally biased region" description="Polar residues" evidence="10">
    <location>
        <begin position="3082"/>
        <end position="3091"/>
    </location>
</feature>
<evidence type="ECO:0000256" key="2">
    <source>
        <dbReference type="ARBA" id="ARBA00022692"/>
    </source>
</evidence>
<evidence type="ECO:0000256" key="6">
    <source>
        <dbReference type="ARBA" id="ARBA00023136"/>
    </source>
</evidence>
<evidence type="ECO:0000256" key="1">
    <source>
        <dbReference type="ARBA" id="ARBA00004167"/>
    </source>
</evidence>
<dbReference type="InterPro" id="IPR035914">
    <property type="entry name" value="Sperma_CUB_dom_sf"/>
</dbReference>
<dbReference type="InterPro" id="IPR006626">
    <property type="entry name" value="PbH1"/>
</dbReference>
<feature type="transmembrane region" description="Helical" evidence="11">
    <location>
        <begin position="164"/>
        <end position="183"/>
    </location>
</feature>
<feature type="compositionally biased region" description="Basic and acidic residues" evidence="10">
    <location>
        <begin position="2998"/>
        <end position="3009"/>
    </location>
</feature>
<dbReference type="InterPro" id="IPR016187">
    <property type="entry name" value="CTDL_fold"/>
</dbReference>
<evidence type="ECO:0000256" key="3">
    <source>
        <dbReference type="ARBA" id="ARBA00022729"/>
    </source>
</evidence>
<feature type="domain" description="SRCR" evidence="12">
    <location>
        <begin position="1914"/>
        <end position="2038"/>
    </location>
</feature>
<evidence type="ECO:0000256" key="10">
    <source>
        <dbReference type="SAM" id="MobiDB-lite"/>
    </source>
</evidence>
<dbReference type="Pfam" id="PF05473">
    <property type="entry name" value="UL45"/>
    <property type="match status" value="1"/>
</dbReference>
<feature type="transmembrane region" description="Helical" evidence="11">
    <location>
        <begin position="63"/>
        <end position="85"/>
    </location>
</feature>
<keyword evidence="2 11" id="KW-0812">Transmembrane</keyword>
<evidence type="ECO:0000256" key="5">
    <source>
        <dbReference type="ARBA" id="ARBA00022989"/>
    </source>
</evidence>
<feature type="domain" description="SRCR" evidence="12">
    <location>
        <begin position="209"/>
        <end position="313"/>
    </location>
</feature>
<protein>
    <recommendedName>
        <fullName evidence="12">SRCR domain-containing protein</fullName>
    </recommendedName>
</protein>
<dbReference type="Gene3D" id="3.10.250.10">
    <property type="entry name" value="SRCR-like domain"/>
    <property type="match status" value="3"/>
</dbReference>
<keyword evidence="4" id="KW-0677">Repeat</keyword>
<dbReference type="PANTHER" id="PTHR47653:SF1">
    <property type="entry name" value="DELETED IN MALIGNANT BRAIN TUMORS 1 PROTEIN"/>
    <property type="match status" value="1"/>
</dbReference>
<dbReference type="Gene3D" id="3.10.100.10">
    <property type="entry name" value="Mannose-Binding Protein A, subunit A"/>
    <property type="match status" value="1"/>
</dbReference>
<evidence type="ECO:0000256" key="7">
    <source>
        <dbReference type="ARBA" id="ARBA00023157"/>
    </source>
</evidence>
<dbReference type="SUPFAM" id="SSF56487">
    <property type="entry name" value="SRCR-like"/>
    <property type="match status" value="3"/>
</dbReference>
<dbReference type="GO" id="GO:0045217">
    <property type="term" value="P:cell-cell junction maintenance"/>
    <property type="evidence" value="ECO:0007669"/>
    <property type="project" value="TreeGrafter"/>
</dbReference>
<keyword evidence="5 11" id="KW-1133">Transmembrane helix</keyword>
<comment type="subcellular location">
    <subcellularLocation>
        <location evidence="1">Membrane</location>
        <topology evidence="1">Single-pass membrane protein</topology>
    </subcellularLocation>
</comment>
<keyword evidence="7 9" id="KW-1015">Disulfide bond</keyword>
<accession>A0AAU9VEL1</accession>
<feature type="transmembrane region" description="Helical" evidence="11">
    <location>
        <begin position="125"/>
        <end position="143"/>
    </location>
</feature>
<dbReference type="PANTHER" id="PTHR47653">
    <property type="entry name" value="PROTEIN BARK BEETLE"/>
    <property type="match status" value="1"/>
</dbReference>
<feature type="disulfide bond" evidence="9">
    <location>
        <begin position="2001"/>
        <end position="2011"/>
    </location>
</feature>
<evidence type="ECO:0000313" key="14">
    <source>
        <dbReference type="Proteomes" id="UP001153954"/>
    </source>
</evidence>
<feature type="region of interest" description="Disordered" evidence="10">
    <location>
        <begin position="2954"/>
        <end position="3091"/>
    </location>
</feature>
<dbReference type="Gene3D" id="2.160.20.10">
    <property type="entry name" value="Single-stranded right-handed beta-helix, Pectin lyase-like"/>
    <property type="match status" value="2"/>
</dbReference>
<evidence type="ECO:0000259" key="12">
    <source>
        <dbReference type="PROSITE" id="PS50287"/>
    </source>
</evidence>
<dbReference type="InterPro" id="IPR039448">
    <property type="entry name" value="Beta_helix"/>
</dbReference>
<dbReference type="SUPFAM" id="SSF49854">
    <property type="entry name" value="Spermadhesin, CUB domain"/>
    <property type="match status" value="1"/>
</dbReference>
<feature type="disulfide bond" evidence="9">
    <location>
        <begin position="280"/>
        <end position="290"/>
    </location>
</feature>
<comment type="caution">
    <text evidence="13">The sequence shown here is derived from an EMBL/GenBank/DDBJ whole genome shotgun (WGS) entry which is preliminary data.</text>
</comment>
<dbReference type="Gene3D" id="2.60.120.290">
    <property type="entry name" value="Spermadhesin, CUB domain"/>
    <property type="match status" value="1"/>
</dbReference>
<dbReference type="Proteomes" id="UP001153954">
    <property type="component" value="Unassembled WGS sequence"/>
</dbReference>
<evidence type="ECO:0000256" key="4">
    <source>
        <dbReference type="ARBA" id="ARBA00022737"/>
    </source>
</evidence>
<gene>
    <name evidence="13" type="ORF">EEDITHA_LOCUS21981</name>
</gene>
<organism evidence="13 14">
    <name type="scientific">Euphydryas editha</name>
    <name type="common">Edith's checkerspot</name>
    <dbReference type="NCBI Taxonomy" id="104508"/>
    <lineage>
        <taxon>Eukaryota</taxon>
        <taxon>Metazoa</taxon>
        <taxon>Ecdysozoa</taxon>
        <taxon>Arthropoda</taxon>
        <taxon>Hexapoda</taxon>
        <taxon>Insecta</taxon>
        <taxon>Pterygota</taxon>
        <taxon>Neoptera</taxon>
        <taxon>Endopterygota</taxon>
        <taxon>Lepidoptera</taxon>
        <taxon>Glossata</taxon>
        <taxon>Ditrysia</taxon>
        <taxon>Papilionoidea</taxon>
        <taxon>Nymphalidae</taxon>
        <taxon>Nymphalinae</taxon>
        <taxon>Euphydryas</taxon>
    </lineage>
</organism>
<dbReference type="FunFam" id="3.10.250.10:FF:000016">
    <property type="entry name" value="Scavenger receptor cysteine-rich protein type 12"/>
    <property type="match status" value="2"/>
</dbReference>
<evidence type="ECO:0000256" key="8">
    <source>
        <dbReference type="ARBA" id="ARBA00023180"/>
    </source>
</evidence>
<keyword evidence="6 11" id="KW-0472">Membrane</keyword>
<dbReference type="Pfam" id="PF13229">
    <property type="entry name" value="Beta_helix"/>
    <property type="match status" value="1"/>
</dbReference>
<feature type="domain" description="SRCR" evidence="12">
    <location>
        <begin position="1076"/>
        <end position="1182"/>
    </location>
</feature>
<proteinExistence type="predicted"/>
<evidence type="ECO:0000313" key="13">
    <source>
        <dbReference type="EMBL" id="CAH2108006.1"/>
    </source>
</evidence>
<feature type="compositionally biased region" description="Pro residues" evidence="10">
    <location>
        <begin position="3027"/>
        <end position="3042"/>
    </location>
</feature>
<feature type="transmembrane region" description="Helical" evidence="11">
    <location>
        <begin position="2721"/>
        <end position="2745"/>
    </location>
</feature>
<dbReference type="SMART" id="SM00710">
    <property type="entry name" value="PbH1"/>
    <property type="match status" value="19"/>
</dbReference>
<keyword evidence="3" id="KW-0732">Signal</keyword>
<dbReference type="InterPro" id="IPR012334">
    <property type="entry name" value="Pectin_lyas_fold"/>
</dbReference>
<dbReference type="EMBL" id="CAKOGL010000031">
    <property type="protein sequence ID" value="CAH2108006.1"/>
    <property type="molecule type" value="Genomic_DNA"/>
</dbReference>
<dbReference type="SMART" id="SM00202">
    <property type="entry name" value="SR"/>
    <property type="match status" value="3"/>
</dbReference>
<dbReference type="PROSITE" id="PS50287">
    <property type="entry name" value="SRCR_2"/>
    <property type="match status" value="3"/>
</dbReference>
<dbReference type="InterPro" id="IPR001190">
    <property type="entry name" value="SRCR"/>
</dbReference>
<dbReference type="InterPro" id="IPR016186">
    <property type="entry name" value="C-type_lectin-like/link_sf"/>
</dbReference>
<dbReference type="InterPro" id="IPR053243">
    <property type="entry name" value="SJ_maturation_regulator"/>
</dbReference>
<dbReference type="PRINTS" id="PR00258">
    <property type="entry name" value="SPERACTRCPTR"/>
</dbReference>
<dbReference type="Pfam" id="PF00530">
    <property type="entry name" value="SRCR"/>
    <property type="match status" value="3"/>
</dbReference>
<keyword evidence="14" id="KW-1185">Reference proteome</keyword>
<keyword evidence="8" id="KW-0325">Glycoprotein</keyword>
<sequence length="3091" mass="350842">MESVTNFSVSLIKGFIDSLRGVTVLLYLDKEINERALSRSPPSVFENSKQKQKQKIVKQESKVLTRVIQSCILNGFIFLLSILVFEYALLPTVKYLVIQVFGHNPGVAHNVWGWMQPFLSMTFRMIWVLPLFLLSKLVNSLWFQDIADSAYRHRRGRPQFMSSISKIIADSLFSLLVQALFLVQGEPGRGITFTSTEEPQKQPKPFPDIRLVDGPSILAGRVQLLHRGQWRSVCTNSRNWTINDMETACRQLGFMGGTFYNWMDRQPGRRARLLLEEPKCKGTEYDLFQCDWNSRQLGSGVCDYHPDLGIECQPHHDDNELGNSGVHWRGIRFENAVYERLLTAANTLYVPTSMSRLAHITIRNAGLGRDNNATSTLDIIGVPPLMEDIEISNSAFNAINVTSPDAPITINNCTIQNNRGYGIYVNSTYGMTKIENCLIHDNGGDGVKYVVHEMNIDEKFDRSEVFDLCTLASTPSQTFPIEMSIEQSRYSNMERDCNQKFYTRPDHVLTLSFLKISTSTNDTGEIFIYDGLTANDKLLLQFNIRNNTRPQSVTSTRNRMYVRFRANTRTDIVGFLRLMSGISKTYDLNLTDTVISDNNGRGVVIENLRSQIHVHRTSISNNNHVAGLQVLNGAGDVNVTESRISFNQGDGINITVTGGNRNISRSIISSNQGYGIAVWLNNTQETEYIPINQTTVVEYSEIFKNLDIGILHGNFCGDSWVNITGNWFNASIESTVAISTCWKLNDPIKLLNLQIGHNRFYQNQRVPLKIQPALNIIGRIEYNYFEHGDFGAIAILNRIEGKYLEEFEVLPARFYIEHNYFFGNKGPFVVNLGLSPYSDIQYILFTRNYLRENKIREPFEPLEGLSSRLTPRSRVAAAIVLASSNIDVFRNIINNPEAQYEIGSHVEDQSKVLNCTYNWLGFGEEEKVYKRLFHRKDRYNLAKIVYMPYLLHSSNPGATQINYNSLYVPQFNVPGSTVVGGEVEGIEILRPGEYDVDKDINIRPGGRLILQSGVTLKFPPAMGLMVAGKIEAKGKRPNDITFTLKEEVTMTNDSVYETDTELEPTTPGYQEPIVPIRLLGGRTPHEGRLQIRIDNKWGTVCNYRWNIINAALVCNQLGLALNPDDWFLEPNEIPNAGISEDIILSNVECTEFDNDITKCKAESIESFENSCTHQNDVGIRCYETSWAGVRFSVIAERTDLQYVSIEKAGLLDYSSNSFKPALQIDFARHSLDSVKIANNYHDGLGILYSDLYGSDAINTVRNSEFSNNKGSGISFKQLGLKVYSSSIENNAIAGISHNPHITGLQQREIAGWFNLDPSFDLNESNYHPIMVPEYETDISLVNGETRHIVFTKHYGENIMKSYNIKCNPGYVLGLQLLNPIHNFSTESICIYDSQNINEASTVWCLDRDLSTFPTTSNTFGVVLKYESGTKALGGVVLVVSTIIAPVQNLRNRIVKGPIPTLQVTNTKIKGNTKGIKALYYNRYLNELGDHFLRKANETIKLFNCEIAHNIEEAIYINTPFWDIHDSNITEITIMVNNSLITDNGKGLFHFARDLRSSNNLYHYVLQDNTIERNRYGGFDISLPYVWQYNENFTHSVYLHNNTWRNNQNFAFDIDGHFAEVNITKNFFTDNNCKQGLISIRGMEKKMKIDRNIIERNNGQYMVQFHMDSQSEIMGYVYAVFVYNQVKNNNFVSLLNRGALMRNIDPTYVIGFKGIQKVKVSRNLFGSNAIQYTLVAGIKTAKINNLLDVTENWWGSSDEKEIRKQIFDFDDWNNHAVATYLPYLLEDNFDSSVSVTFSPDSAIDLNELGGRLTYDLTIDARITPYTVRADITVMPDVTLTINPGVVLEFAPNVGILVMGTLNVIGHSQMPILMKPLLYTSEVNANRIEKRDIGQYSPSHRKYRRQLESMTMPYSIRLCTGRNCSVNNNNIERNNEGFLEYYNRTTLQWVPMCDNRFTERNAQVVCRELGFDPINVFFAHDRRVEYHSNSLSRIWSWPEPLQCVGTEGRYEDCPIRLNGQLYGHRHECKWNSKFVFIHCGSRNLDEGLEYWGGIRFANPDFEYSLYEHRIHDHHTHETLKKVESRLQHVHIIGAGILHNEKSPAVQSIVKNPAIENVNITKCAHHGINLISPTDTISMMFNTISNTLGEGISAISLTGEGRESEESSFTPLKDLNLPYNLFSLIDICDSSKVITVEERVLLYYKYDNNPVNCVKIFKSMYRVKPFGFRLLQFNLFNHTLNYGKRDSLTLYDGDIYNITAPQIGYLESGSPDEKKLFRTNGASLSIKLFANGAASVHGFIAEIVTLPISAIGFNRDVQHNISSTEITNNRDGAITYQSVGEVNPLVSITRNEITNNCLKLYGNFTTCQAAVRVDVQNTQTLVFRNNLVRNNVGGLLVRADSRGSATSLRGWIHNNLFFANHDMPSLQVEGRQSSPYQEITIYRNYFTRNHALYKDVIVLRQVVSNFTHNYVHHNTGLRILEVSGFDKVRLPIYQTTSHNGFYKNFALDREGRATVVAGTAGQHYIDNIFFNPDNDYEMITVNRSIFVDFNPNIISALDLWRTRIDAKHNYWSYNESLAVAGRIRDKSDNPLLLEVDYRPYYMNNQSVLGGGKCPPGWSALAGTCYMYVGAPMTYEDARAFCLSDNASMPYVGGNYEALYDFIHQQNQWFQYSDRVWVNHIDYVTQCTSFAFSAVEITDCNQKNAFICEIDPKISIDPMSWRGDALAVAFVGALLAALLLVGAALACWYSKSKHRHLQRLERRNSIRQSLHSVRSIGSINGSFPDTPYRRKMTTQMSTRSTDTLTKGSDYRKMLASTTSIESMEKSQFNSSVEDNQSFDIYEAHNPNNIIQLKHNNFNRKQASPEYSVPQNSNRPFDLAYKNEGYRENSGASAAPSMNTVATEELPIIHHPGGLQHPDDDGMSPRSETQYFTSDTLPLRDVSDDPLFMKRELEKEGKIYGPYGAPNHGGQPKLSFLMELRSKMPEQPQPGAMPTTTFGQRNLPDERQYFDDRLPSPQLPGYSFETSSQPSSDPPYTPDPPYMPQPPYTSHNPYSPDLHTRSRSEALLETNFDFEDSQVPISEDSRSYSQPLETAM</sequence>
<dbReference type="GO" id="GO:0016020">
    <property type="term" value="C:membrane"/>
    <property type="evidence" value="ECO:0007669"/>
    <property type="project" value="UniProtKB-SubCell"/>
</dbReference>
<dbReference type="PROSITE" id="PS00420">
    <property type="entry name" value="SRCR_1"/>
    <property type="match status" value="1"/>
</dbReference>
<reference evidence="13" key="1">
    <citation type="submission" date="2022-03" db="EMBL/GenBank/DDBJ databases">
        <authorList>
            <person name="Tunstrom K."/>
        </authorList>
    </citation>
    <scope>NUCLEOTIDE SEQUENCE</scope>
</reference>
<comment type="caution">
    <text evidence="9">Lacks conserved residue(s) required for the propagation of feature annotation.</text>
</comment>
<dbReference type="InterPro" id="IPR036772">
    <property type="entry name" value="SRCR-like_dom_sf"/>
</dbReference>
<dbReference type="SUPFAM" id="SSF56436">
    <property type="entry name" value="C-type lectin-like"/>
    <property type="match status" value="1"/>
</dbReference>
<name>A0AAU9VEL1_EUPED</name>
<dbReference type="InterPro" id="IPR011050">
    <property type="entry name" value="Pectin_lyase_fold/virulence"/>
</dbReference>
<evidence type="ECO:0000256" key="11">
    <source>
        <dbReference type="SAM" id="Phobius"/>
    </source>
</evidence>
<dbReference type="SUPFAM" id="SSF51126">
    <property type="entry name" value="Pectin lyase-like"/>
    <property type="match status" value="3"/>
</dbReference>
<evidence type="ECO:0000256" key="9">
    <source>
        <dbReference type="PROSITE-ProRule" id="PRU00196"/>
    </source>
</evidence>